<name>A0A371JH00_9FIRM</name>
<feature type="transmembrane region" description="Helical" evidence="1">
    <location>
        <begin position="61"/>
        <end position="82"/>
    </location>
</feature>
<organism evidence="2 3">
    <name type="scientific">Lachnotalea glycerini</name>
    <dbReference type="NCBI Taxonomy" id="1763509"/>
    <lineage>
        <taxon>Bacteria</taxon>
        <taxon>Bacillati</taxon>
        <taxon>Bacillota</taxon>
        <taxon>Clostridia</taxon>
        <taxon>Lachnospirales</taxon>
        <taxon>Lachnospiraceae</taxon>
        <taxon>Lachnotalea</taxon>
    </lineage>
</organism>
<dbReference type="InterPro" id="IPR010390">
    <property type="entry name" value="ABC-2_transporter-like"/>
</dbReference>
<evidence type="ECO:0008006" key="4">
    <source>
        <dbReference type="Google" id="ProtNLM"/>
    </source>
</evidence>
<comment type="caution">
    <text evidence="2">The sequence shown here is derived from an EMBL/GenBank/DDBJ whole genome shotgun (WGS) entry which is preliminary data.</text>
</comment>
<feature type="transmembrane region" description="Helical" evidence="1">
    <location>
        <begin position="235"/>
        <end position="256"/>
    </location>
</feature>
<evidence type="ECO:0000256" key="1">
    <source>
        <dbReference type="SAM" id="Phobius"/>
    </source>
</evidence>
<sequence>MEAKSNMTKPKIVKSILKIAIKRSLNFRTHCLISFFSNITIVIFIYFFWKVIYTENGSLLIALDFTGAFTFVAIANVLNVVFRTSLVYDNSDALIRGNIATDLIKPYNFYFYTIYKTIGYVIPKIIIIGLPSIIIIFLLNGFFIISMGNMIFFILSAICGLLISINIDYITSILAFKTESVWGVSILKDTIISVFSGMIIPLAFFPEKISSILRYTPLVSIYNTPIDLIANDRNMMYKFTSILIQVLWIVIISFVNKWVTKIAVKKASINGG</sequence>
<evidence type="ECO:0000313" key="2">
    <source>
        <dbReference type="EMBL" id="RDY32021.1"/>
    </source>
</evidence>
<gene>
    <name evidence="2" type="ORF">CG710_006900</name>
</gene>
<dbReference type="PANTHER" id="PTHR36832">
    <property type="entry name" value="SLR1174 PROTEIN-RELATED"/>
    <property type="match status" value="1"/>
</dbReference>
<keyword evidence="1" id="KW-0472">Membrane</keyword>
<accession>A0A371JH00</accession>
<reference evidence="2 3" key="1">
    <citation type="journal article" date="2017" name="Genome Announc.">
        <title>Draft Genome Sequence of a Sporulating and Motile Strain of Lachnotalea glycerini Isolated from Water in Quebec City, Canada.</title>
        <authorList>
            <person name="Maheux A.F."/>
            <person name="Boudreau D.K."/>
            <person name="Berube E."/>
            <person name="Boissinot M."/>
            <person name="Raymond F."/>
            <person name="Brodeur S."/>
            <person name="Corbeil J."/>
            <person name="Isabel S."/>
            <person name="Omar R.F."/>
            <person name="Bergeron M.G."/>
        </authorList>
    </citation>
    <scope>NUCLEOTIDE SEQUENCE [LARGE SCALE GENOMIC DNA]</scope>
    <source>
        <strain evidence="2 3">CCRI-19302</strain>
    </source>
</reference>
<dbReference type="OrthoDB" id="8582979at2"/>
<keyword evidence="1" id="KW-1133">Transmembrane helix</keyword>
<dbReference type="EMBL" id="NOKA02000007">
    <property type="protein sequence ID" value="RDY32021.1"/>
    <property type="molecule type" value="Genomic_DNA"/>
</dbReference>
<dbReference type="AlphaFoldDB" id="A0A371JH00"/>
<feature type="transmembrane region" description="Helical" evidence="1">
    <location>
        <begin position="186"/>
        <end position="205"/>
    </location>
</feature>
<keyword evidence="1" id="KW-0812">Transmembrane</keyword>
<dbReference type="Pfam" id="PF06182">
    <property type="entry name" value="ABC2_membrane_6"/>
    <property type="match status" value="1"/>
</dbReference>
<feature type="transmembrane region" description="Helical" evidence="1">
    <location>
        <begin position="125"/>
        <end position="145"/>
    </location>
</feature>
<proteinExistence type="predicted"/>
<evidence type="ECO:0000313" key="3">
    <source>
        <dbReference type="Proteomes" id="UP000216411"/>
    </source>
</evidence>
<feature type="transmembrane region" description="Helical" evidence="1">
    <location>
        <begin position="31"/>
        <end position="49"/>
    </location>
</feature>
<dbReference type="Proteomes" id="UP000216411">
    <property type="component" value="Unassembled WGS sequence"/>
</dbReference>
<feature type="transmembrane region" description="Helical" evidence="1">
    <location>
        <begin position="151"/>
        <end position="174"/>
    </location>
</feature>
<keyword evidence="3" id="KW-1185">Reference proteome</keyword>
<dbReference type="PANTHER" id="PTHR36832:SF1">
    <property type="entry name" value="SLR1174 PROTEIN"/>
    <property type="match status" value="1"/>
</dbReference>
<protein>
    <recommendedName>
        <fullName evidence="4">ABC-2 type transport system permease protein</fullName>
    </recommendedName>
</protein>